<dbReference type="Gene3D" id="3.40.630.30">
    <property type="match status" value="1"/>
</dbReference>
<dbReference type="PANTHER" id="PTHR42791">
    <property type="entry name" value="GNAT FAMILY ACETYLTRANSFERASE"/>
    <property type="match status" value="1"/>
</dbReference>
<dbReference type="CDD" id="cd04301">
    <property type="entry name" value="NAT_SF"/>
    <property type="match status" value="1"/>
</dbReference>
<dbReference type="InterPro" id="IPR052523">
    <property type="entry name" value="Trichothecene_AcTrans"/>
</dbReference>
<name>A0A127PA39_9BURK</name>
<reference evidence="2 3" key="1">
    <citation type="submission" date="2015-11" db="EMBL/GenBank/DDBJ databases">
        <title>Exploring the genomic traits of fungus-feeding bacterial genus Collimonas.</title>
        <authorList>
            <person name="Song C."/>
            <person name="Schmidt R."/>
            <person name="de Jager V."/>
            <person name="Krzyzanowska D."/>
            <person name="Jongedijk E."/>
            <person name="Cankar K."/>
            <person name="Beekwilder J."/>
            <person name="van Veen A."/>
            <person name="de Boer W."/>
            <person name="van Veen J.A."/>
            <person name="Garbeva P."/>
        </authorList>
    </citation>
    <scope>NUCLEOTIDE SEQUENCE [LARGE SCALE GENOMIC DNA]</scope>
    <source>
        <strain evidence="2 3">Ter6</strain>
    </source>
</reference>
<dbReference type="InterPro" id="IPR016181">
    <property type="entry name" value="Acyl_CoA_acyltransferase"/>
</dbReference>
<evidence type="ECO:0000313" key="3">
    <source>
        <dbReference type="Proteomes" id="UP000072421"/>
    </source>
</evidence>
<dbReference type="AlphaFoldDB" id="A0A127PA39"/>
<evidence type="ECO:0000259" key="1">
    <source>
        <dbReference type="PROSITE" id="PS51186"/>
    </source>
</evidence>
<dbReference type="PANTHER" id="PTHR42791:SF1">
    <property type="entry name" value="N-ACETYLTRANSFERASE DOMAIN-CONTAINING PROTEIN"/>
    <property type="match status" value="1"/>
</dbReference>
<keyword evidence="2" id="KW-0808">Transferase</keyword>
<sequence length="150" mass="16759">MEFRSATTADLPFLIALRHATMSEHLARVNAARDEASQLARVLVQFEHARIVSVGGQDAGLLKAYREQNQWYIAQIQIAPQFQGQGLGRTIIEKVLEQASREQLPTALKVLTGNPARRLYEALGFKEISQEDAEHLMLCPPWPERLSPAG</sequence>
<dbReference type="InterPro" id="IPR000182">
    <property type="entry name" value="GNAT_dom"/>
</dbReference>
<dbReference type="SUPFAM" id="SSF55729">
    <property type="entry name" value="Acyl-CoA N-acyltransferases (Nat)"/>
    <property type="match status" value="1"/>
</dbReference>
<feature type="domain" description="N-acetyltransferase" evidence="1">
    <location>
        <begin position="1"/>
        <end position="142"/>
    </location>
</feature>
<proteinExistence type="predicted"/>
<dbReference type="Pfam" id="PF13673">
    <property type="entry name" value="Acetyltransf_10"/>
    <property type="match status" value="1"/>
</dbReference>
<dbReference type="EMBL" id="CP013232">
    <property type="protein sequence ID" value="AMO94618.1"/>
    <property type="molecule type" value="Genomic_DNA"/>
</dbReference>
<protein>
    <submittedName>
        <fullName evidence="2">Acetyltransferase family protein</fullName>
    </submittedName>
</protein>
<accession>A0A127PA39</accession>
<dbReference type="PROSITE" id="PS51186">
    <property type="entry name" value="GNAT"/>
    <property type="match status" value="1"/>
</dbReference>
<dbReference type="GO" id="GO:0016747">
    <property type="term" value="F:acyltransferase activity, transferring groups other than amino-acyl groups"/>
    <property type="evidence" value="ECO:0007669"/>
    <property type="project" value="InterPro"/>
</dbReference>
<evidence type="ECO:0000313" key="2">
    <source>
        <dbReference type="EMBL" id="AMO94618.1"/>
    </source>
</evidence>
<organism evidence="2">
    <name type="scientific">Collimonas fungivorans</name>
    <dbReference type="NCBI Taxonomy" id="158899"/>
    <lineage>
        <taxon>Bacteria</taxon>
        <taxon>Pseudomonadati</taxon>
        <taxon>Pseudomonadota</taxon>
        <taxon>Betaproteobacteria</taxon>
        <taxon>Burkholderiales</taxon>
        <taxon>Oxalobacteraceae</taxon>
        <taxon>Collimonas</taxon>
    </lineage>
</organism>
<dbReference type="PATRIC" id="fig|158899.10.peg.1926"/>
<dbReference type="Proteomes" id="UP000072421">
    <property type="component" value="Chromosome"/>
</dbReference>
<gene>
    <name evidence="2" type="ORF">CFter6_1923</name>
</gene>